<evidence type="ECO:0000256" key="1">
    <source>
        <dbReference type="ARBA" id="ARBA00004651"/>
    </source>
</evidence>
<dbReference type="FunFam" id="3.40.50.300:FF:000221">
    <property type="entry name" value="Multidrug ABC transporter ATP-binding protein"/>
    <property type="match status" value="1"/>
</dbReference>
<evidence type="ECO:0000259" key="10">
    <source>
        <dbReference type="PROSITE" id="PS50929"/>
    </source>
</evidence>
<dbReference type="PROSITE" id="PS50893">
    <property type="entry name" value="ABC_TRANSPORTER_2"/>
    <property type="match status" value="1"/>
</dbReference>
<gene>
    <name evidence="11" type="ORF">AUK40_04335</name>
</gene>
<dbReference type="Proteomes" id="UP000183245">
    <property type="component" value="Unassembled WGS sequence"/>
</dbReference>
<dbReference type="PANTHER" id="PTHR24221">
    <property type="entry name" value="ATP-BINDING CASSETTE SUB-FAMILY B"/>
    <property type="match status" value="1"/>
</dbReference>
<evidence type="ECO:0000256" key="5">
    <source>
        <dbReference type="ARBA" id="ARBA00022741"/>
    </source>
</evidence>
<evidence type="ECO:0000259" key="9">
    <source>
        <dbReference type="PROSITE" id="PS50893"/>
    </source>
</evidence>
<feature type="domain" description="ABC transmembrane type-1" evidence="10">
    <location>
        <begin position="39"/>
        <end position="326"/>
    </location>
</feature>
<sequence length="617" mass="70628">MSKSKINIHEFLEQNRIAGLREVWHVFVMGFRATPLINIVSLILQFGAKLIAPAQIWISKLIVDTIVALADNADSSSAARQRVITLLALEFGLVALNKLLSIANDILSDRGIYTYDLIMRKRIMHQALSLDMAYFDNSEFIKRYFYLEGSFKDIPARTYGWMTRSATDIWGALVYIPLFLSLDPRVMLLAIVSPLASYFFTMFMGPRYRKRREAEWAIEAKATYYSNLASSYEYAKEVRVFGLREWLFSNFREKMKKLHASLLRGRVLRLSGDLIDFVLNQIAYYIAYAISIFETITGRMSLGSLTMVIQSFEQLRSQMNTMFHALDADMLKDISEFSTFMNLIPCLTDPKRGVAIEPGDFRSLQIDDVSYAYEESEIAAADRISFSLKRGEHIALVGDNGSGKSTLIKLLLRLYEPDSGHINLNNHDISEYKLDDVRGLFSVIFQDFVRYRTTVRENIQISQVGSRRKVEESARLAGADEFISRLPKGYEALLNKRYPGDEEAQELSEGQWQKIALARAFYRNAPILILDEPTASVDARTEYKLYKYFKEHAKDKTLILISHHFSSVRFADRIYVLDKGRIIEQGTHHELMGQKGKYAEMFNMQMEGLTSGGEAES</sequence>
<dbReference type="GO" id="GO:0140359">
    <property type="term" value="F:ABC-type transporter activity"/>
    <property type="evidence" value="ECO:0007669"/>
    <property type="project" value="InterPro"/>
</dbReference>
<dbReference type="InterPro" id="IPR003439">
    <property type="entry name" value="ABC_transporter-like_ATP-bd"/>
</dbReference>
<dbReference type="InterPro" id="IPR039421">
    <property type="entry name" value="Type_1_exporter"/>
</dbReference>
<evidence type="ECO:0000256" key="7">
    <source>
        <dbReference type="ARBA" id="ARBA00022989"/>
    </source>
</evidence>
<dbReference type="GO" id="GO:0005886">
    <property type="term" value="C:plasma membrane"/>
    <property type="evidence" value="ECO:0007669"/>
    <property type="project" value="UniProtKB-SubCell"/>
</dbReference>
<dbReference type="EMBL" id="MNZT01000076">
    <property type="protein sequence ID" value="OIP96896.1"/>
    <property type="molecule type" value="Genomic_DNA"/>
</dbReference>
<accession>A0A1J5J077</accession>
<dbReference type="InterPro" id="IPR003593">
    <property type="entry name" value="AAA+_ATPase"/>
</dbReference>
<evidence type="ECO:0000313" key="11">
    <source>
        <dbReference type="EMBL" id="OIP96896.1"/>
    </source>
</evidence>
<dbReference type="Pfam" id="PF00664">
    <property type="entry name" value="ABC_membrane"/>
    <property type="match status" value="1"/>
</dbReference>
<dbReference type="GO" id="GO:0016887">
    <property type="term" value="F:ATP hydrolysis activity"/>
    <property type="evidence" value="ECO:0007669"/>
    <property type="project" value="InterPro"/>
</dbReference>
<dbReference type="InterPro" id="IPR011527">
    <property type="entry name" value="ABC1_TM_dom"/>
</dbReference>
<evidence type="ECO:0000256" key="3">
    <source>
        <dbReference type="ARBA" id="ARBA00022475"/>
    </source>
</evidence>
<protein>
    <recommendedName>
        <fullName evidence="13">ABC transporter domain-containing protein</fullName>
    </recommendedName>
</protein>
<dbReference type="Pfam" id="PF00005">
    <property type="entry name" value="ABC_tran"/>
    <property type="match status" value="1"/>
</dbReference>
<keyword evidence="8" id="KW-0472">Membrane</keyword>
<dbReference type="SMART" id="SM00382">
    <property type="entry name" value="AAA"/>
    <property type="match status" value="1"/>
</dbReference>
<keyword evidence="3" id="KW-1003">Cell membrane</keyword>
<reference evidence="11 12" key="1">
    <citation type="journal article" date="2016" name="Environ. Microbiol.">
        <title>Genomic resolution of a cold subsurface aquifer community provides metabolic insights for novel microbes adapted to high CO concentrations.</title>
        <authorList>
            <person name="Probst A.J."/>
            <person name="Castelle C.J."/>
            <person name="Singh A."/>
            <person name="Brown C.T."/>
            <person name="Anantharaman K."/>
            <person name="Sharon I."/>
            <person name="Hug L.A."/>
            <person name="Burstein D."/>
            <person name="Emerson J.B."/>
            <person name="Thomas B.C."/>
            <person name="Banfield J.F."/>
        </authorList>
    </citation>
    <scope>NUCLEOTIDE SEQUENCE [LARGE SCALE GENOMIC DNA]</scope>
    <source>
        <strain evidence="11">CG2_30_54_11</strain>
    </source>
</reference>
<keyword evidence="4" id="KW-0812">Transmembrane</keyword>
<dbReference type="InterPro" id="IPR036640">
    <property type="entry name" value="ABC1_TM_sf"/>
</dbReference>
<evidence type="ECO:0000256" key="8">
    <source>
        <dbReference type="ARBA" id="ARBA00023136"/>
    </source>
</evidence>
<comment type="subcellular location">
    <subcellularLocation>
        <location evidence="1">Cell membrane</location>
        <topology evidence="1">Multi-pass membrane protein</topology>
    </subcellularLocation>
</comment>
<dbReference type="Gene3D" id="3.40.50.300">
    <property type="entry name" value="P-loop containing nucleotide triphosphate hydrolases"/>
    <property type="match status" value="1"/>
</dbReference>
<comment type="caution">
    <text evidence="11">The sequence shown here is derived from an EMBL/GenBank/DDBJ whole genome shotgun (WGS) entry which is preliminary data.</text>
</comment>
<dbReference type="PROSITE" id="PS50929">
    <property type="entry name" value="ABC_TM1F"/>
    <property type="match status" value="1"/>
</dbReference>
<feature type="domain" description="ABC transporter" evidence="9">
    <location>
        <begin position="364"/>
        <end position="604"/>
    </location>
</feature>
<evidence type="ECO:0008006" key="13">
    <source>
        <dbReference type="Google" id="ProtNLM"/>
    </source>
</evidence>
<name>A0A1J5J077_9BACT</name>
<dbReference type="GO" id="GO:0034040">
    <property type="term" value="F:ATPase-coupled lipid transmembrane transporter activity"/>
    <property type="evidence" value="ECO:0007669"/>
    <property type="project" value="TreeGrafter"/>
</dbReference>
<keyword evidence="7" id="KW-1133">Transmembrane helix</keyword>
<dbReference type="Gene3D" id="1.20.1560.10">
    <property type="entry name" value="ABC transporter type 1, transmembrane domain"/>
    <property type="match status" value="1"/>
</dbReference>
<dbReference type="AlphaFoldDB" id="A0A1J5J077"/>
<evidence type="ECO:0000256" key="4">
    <source>
        <dbReference type="ARBA" id="ARBA00022692"/>
    </source>
</evidence>
<dbReference type="GO" id="GO:0005524">
    <property type="term" value="F:ATP binding"/>
    <property type="evidence" value="ECO:0007669"/>
    <property type="project" value="UniProtKB-KW"/>
</dbReference>
<evidence type="ECO:0000313" key="12">
    <source>
        <dbReference type="Proteomes" id="UP000183245"/>
    </source>
</evidence>
<proteinExistence type="predicted"/>
<keyword evidence="6" id="KW-0067">ATP-binding</keyword>
<dbReference type="SUPFAM" id="SSF90123">
    <property type="entry name" value="ABC transporter transmembrane region"/>
    <property type="match status" value="1"/>
</dbReference>
<evidence type="ECO:0000256" key="6">
    <source>
        <dbReference type="ARBA" id="ARBA00022840"/>
    </source>
</evidence>
<dbReference type="STRING" id="1817892.AUK40_04335"/>
<keyword evidence="5" id="KW-0547">Nucleotide-binding</keyword>
<dbReference type="InterPro" id="IPR027417">
    <property type="entry name" value="P-loop_NTPase"/>
</dbReference>
<organism evidence="11 12">
    <name type="scientific">Candidatus Wirthbacteria bacterium CG2_30_54_11</name>
    <dbReference type="NCBI Taxonomy" id="1817892"/>
    <lineage>
        <taxon>Bacteria</taxon>
        <taxon>Candidatus Wirthbacteria</taxon>
    </lineage>
</organism>
<keyword evidence="2" id="KW-0813">Transport</keyword>
<dbReference type="SUPFAM" id="SSF52540">
    <property type="entry name" value="P-loop containing nucleoside triphosphate hydrolases"/>
    <property type="match status" value="1"/>
</dbReference>
<dbReference type="PANTHER" id="PTHR24221:SF646">
    <property type="entry name" value="HAEMOLYSIN SECRETION ATP-BINDING PROTEIN"/>
    <property type="match status" value="1"/>
</dbReference>
<evidence type="ECO:0000256" key="2">
    <source>
        <dbReference type="ARBA" id="ARBA00022448"/>
    </source>
</evidence>